<evidence type="ECO:0000313" key="7">
    <source>
        <dbReference type="Proteomes" id="UP000033740"/>
    </source>
</evidence>
<keyword evidence="1" id="KW-0540">Nuclease</keyword>
<keyword evidence="7" id="KW-1185">Reference proteome</keyword>
<evidence type="ECO:0000313" key="6">
    <source>
        <dbReference type="EMBL" id="KJL31449.1"/>
    </source>
</evidence>
<dbReference type="SUPFAM" id="SSF88723">
    <property type="entry name" value="PIN domain-like"/>
    <property type="match status" value="1"/>
</dbReference>
<proteinExistence type="predicted"/>
<dbReference type="Proteomes" id="UP000033740">
    <property type="component" value="Unassembled WGS sequence"/>
</dbReference>
<evidence type="ECO:0000256" key="3">
    <source>
        <dbReference type="ARBA" id="ARBA00022801"/>
    </source>
</evidence>
<dbReference type="GO" id="GO:0046872">
    <property type="term" value="F:metal ion binding"/>
    <property type="evidence" value="ECO:0007669"/>
    <property type="project" value="UniProtKB-KW"/>
</dbReference>
<gene>
    <name evidence="6" type="ORF">RS86_03572</name>
</gene>
<dbReference type="RefSeq" id="WP_052680361.1">
    <property type="nucleotide sequence ID" value="NZ_JYIX01000039.1"/>
</dbReference>
<organism evidence="6 7">
    <name type="scientific">Microbacterium azadirachtae</name>
    <dbReference type="NCBI Taxonomy" id="582680"/>
    <lineage>
        <taxon>Bacteria</taxon>
        <taxon>Bacillati</taxon>
        <taxon>Actinomycetota</taxon>
        <taxon>Actinomycetes</taxon>
        <taxon>Micrococcales</taxon>
        <taxon>Microbacteriaceae</taxon>
        <taxon>Microbacterium</taxon>
    </lineage>
</organism>
<dbReference type="Pfam" id="PF01850">
    <property type="entry name" value="PIN"/>
    <property type="match status" value="1"/>
</dbReference>
<dbReference type="InterPro" id="IPR029060">
    <property type="entry name" value="PIN-like_dom_sf"/>
</dbReference>
<evidence type="ECO:0000256" key="1">
    <source>
        <dbReference type="ARBA" id="ARBA00022722"/>
    </source>
</evidence>
<dbReference type="PANTHER" id="PTHR36173">
    <property type="entry name" value="RIBONUCLEASE VAPC16-RELATED"/>
    <property type="match status" value="1"/>
</dbReference>
<dbReference type="Gene3D" id="3.40.50.1010">
    <property type="entry name" value="5'-nuclease"/>
    <property type="match status" value="1"/>
</dbReference>
<dbReference type="InterPro" id="IPR052919">
    <property type="entry name" value="TA_system_RNase"/>
</dbReference>
<sequence length="129" mass="14088">MILLDTNALLWLLHADGRLGDRARKAIDAAAVVYHSSVSSSELMIKHLLGRLSLPGGDRFPAAFSDAGLRELPFTSAHATAMLRFPALTRHDPFDRMILAQADAERLTLLTANATLLALGETWIQDARI</sequence>
<feature type="domain" description="PIN" evidence="5">
    <location>
        <begin position="2"/>
        <end position="115"/>
    </location>
</feature>
<protein>
    <submittedName>
        <fullName evidence="6">PIN domain protein</fullName>
    </submittedName>
</protein>
<comment type="caution">
    <text evidence="6">The sequence shown here is derived from an EMBL/GenBank/DDBJ whole genome shotgun (WGS) entry which is preliminary data.</text>
</comment>
<evidence type="ECO:0000256" key="4">
    <source>
        <dbReference type="ARBA" id="ARBA00022842"/>
    </source>
</evidence>
<dbReference type="AlphaFoldDB" id="A0A0F0LFI6"/>
<dbReference type="CDD" id="cd09872">
    <property type="entry name" value="PIN_Sll0205-like"/>
    <property type="match status" value="1"/>
</dbReference>
<dbReference type="PATRIC" id="fig|582680.6.peg.3656"/>
<evidence type="ECO:0000256" key="2">
    <source>
        <dbReference type="ARBA" id="ARBA00022723"/>
    </source>
</evidence>
<dbReference type="GO" id="GO:0016787">
    <property type="term" value="F:hydrolase activity"/>
    <property type="evidence" value="ECO:0007669"/>
    <property type="project" value="UniProtKB-KW"/>
</dbReference>
<accession>A0A0F0LFI6</accession>
<name>A0A0F0LFI6_9MICO</name>
<evidence type="ECO:0000259" key="5">
    <source>
        <dbReference type="Pfam" id="PF01850"/>
    </source>
</evidence>
<dbReference type="PANTHER" id="PTHR36173:SF2">
    <property type="entry name" value="RIBONUCLEASE VAPC16"/>
    <property type="match status" value="1"/>
</dbReference>
<dbReference type="GO" id="GO:0004518">
    <property type="term" value="F:nuclease activity"/>
    <property type="evidence" value="ECO:0007669"/>
    <property type="project" value="UniProtKB-KW"/>
</dbReference>
<keyword evidence="3" id="KW-0378">Hydrolase</keyword>
<dbReference type="EMBL" id="JYIX01000039">
    <property type="protein sequence ID" value="KJL31449.1"/>
    <property type="molecule type" value="Genomic_DNA"/>
</dbReference>
<dbReference type="InterPro" id="IPR002716">
    <property type="entry name" value="PIN_dom"/>
</dbReference>
<reference evidence="6 7" key="1">
    <citation type="submission" date="2015-02" db="EMBL/GenBank/DDBJ databases">
        <title>Draft genome sequences of ten Microbacterium spp. with emphasis on heavy metal contaminated environments.</title>
        <authorList>
            <person name="Corretto E."/>
        </authorList>
    </citation>
    <scope>NUCLEOTIDE SEQUENCE [LARGE SCALE GENOMIC DNA]</scope>
    <source>
        <strain evidence="6 7">ARN176</strain>
    </source>
</reference>
<dbReference type="InterPro" id="IPR041705">
    <property type="entry name" value="PIN_Sll0205"/>
</dbReference>
<keyword evidence="2" id="KW-0479">Metal-binding</keyword>
<dbReference type="STRING" id="582680.RS86_03572"/>
<keyword evidence="4" id="KW-0460">Magnesium</keyword>